<gene>
    <name evidence="1" type="ORF">O0236_008555</name>
</gene>
<evidence type="ECO:0000313" key="1">
    <source>
        <dbReference type="EMBL" id="XFD39441.1"/>
    </source>
</evidence>
<protein>
    <submittedName>
        <fullName evidence="1">Uncharacterized protein</fullName>
    </submittedName>
</protein>
<dbReference type="EMBL" id="CP168151">
    <property type="protein sequence ID" value="XFD39441.1"/>
    <property type="molecule type" value="Genomic_DNA"/>
</dbReference>
<evidence type="ECO:0000313" key="2">
    <source>
        <dbReference type="Proteomes" id="UP001149860"/>
    </source>
</evidence>
<dbReference type="Proteomes" id="UP001149860">
    <property type="component" value="Chromosome"/>
</dbReference>
<organism evidence="1 2">
    <name type="scientific">Lentilactobacillus terminaliae</name>
    <dbReference type="NCBI Taxonomy" id="3003483"/>
    <lineage>
        <taxon>Bacteria</taxon>
        <taxon>Bacillati</taxon>
        <taxon>Bacillota</taxon>
        <taxon>Bacilli</taxon>
        <taxon>Lactobacillales</taxon>
        <taxon>Lactobacillaceae</taxon>
        <taxon>Lentilactobacillus</taxon>
    </lineage>
</organism>
<proteinExistence type="predicted"/>
<accession>A0ACD5DE66</accession>
<reference evidence="1" key="1">
    <citation type="submission" date="2024-08" db="EMBL/GenBank/DDBJ databases">
        <title>Lentilactobacillus sp. nov., isolated from tree bark.</title>
        <authorList>
            <person name="Phuengjayaem S."/>
            <person name="Tanasupawat S."/>
        </authorList>
    </citation>
    <scope>NUCLEOTIDE SEQUENCE</scope>
    <source>
        <strain evidence="1">SPB1-3</strain>
    </source>
</reference>
<keyword evidence="2" id="KW-1185">Reference proteome</keyword>
<name>A0ACD5DE66_9LACO</name>
<sequence>MTLNLFNRNPLRLFFPTILLLVGIALTWRLLVFIPVILAVIGLFIFARHQFKKFTANRVKNNAKTKTADFEIIDDDSPHPERKILTDVEEY</sequence>